<accession>A0AAU8JFU1</accession>
<protein>
    <recommendedName>
        <fullName evidence="3">Phycobilisome protein</fullName>
    </recommendedName>
</protein>
<proteinExistence type="predicted"/>
<evidence type="ECO:0000313" key="2">
    <source>
        <dbReference type="EMBL" id="XCM37625.1"/>
    </source>
</evidence>
<organism evidence="2">
    <name type="scientific">Planktothricoides raciborskii GIHE-MW2</name>
    <dbReference type="NCBI Taxonomy" id="2792601"/>
    <lineage>
        <taxon>Bacteria</taxon>
        <taxon>Bacillati</taxon>
        <taxon>Cyanobacteriota</taxon>
        <taxon>Cyanophyceae</taxon>
        <taxon>Oscillatoriophycideae</taxon>
        <taxon>Oscillatoriales</taxon>
        <taxon>Oscillatoriaceae</taxon>
        <taxon>Planktothricoides</taxon>
    </lineage>
</organism>
<sequence>MPEQQEPSREIEAGRDYRETSVSDSASYAERDLFNANVVNVFNIIPDGASRQKILKLLSNPMTPVSSSREELEKLIEGSHLTFDEAERKLIQKIIESSEFESITNRIKSYQFLAQYLGDKEHREWLAEFMAYGCRQQLIDIGALKNLHENREIFVKWLCYCLKWVQAYCSRLKPGLINDTIRVKLQKYPPEIFNQAFAVLEFYITVNSIKTNQPELTSNSGELSILKQSAKLLKKEIYGDFTN</sequence>
<gene>
    <name evidence="2" type="ORF">ABWT76_000405</name>
</gene>
<evidence type="ECO:0008006" key="3">
    <source>
        <dbReference type="Google" id="ProtNLM"/>
    </source>
</evidence>
<dbReference type="AlphaFoldDB" id="A0AAU8JFU1"/>
<feature type="region of interest" description="Disordered" evidence="1">
    <location>
        <begin position="1"/>
        <end position="22"/>
    </location>
</feature>
<feature type="compositionally biased region" description="Basic and acidic residues" evidence="1">
    <location>
        <begin position="1"/>
        <end position="21"/>
    </location>
</feature>
<dbReference type="EMBL" id="CP159837">
    <property type="protein sequence ID" value="XCM37625.1"/>
    <property type="molecule type" value="Genomic_DNA"/>
</dbReference>
<evidence type="ECO:0000256" key="1">
    <source>
        <dbReference type="SAM" id="MobiDB-lite"/>
    </source>
</evidence>
<reference evidence="2" key="1">
    <citation type="submission" date="2024-07" db="EMBL/GenBank/DDBJ databases">
        <authorList>
            <person name="Kim Y.J."/>
            <person name="Jeong J.Y."/>
        </authorList>
    </citation>
    <scope>NUCLEOTIDE SEQUENCE</scope>
    <source>
        <strain evidence="2">GIHE-MW2</strain>
    </source>
</reference>
<name>A0AAU8JFU1_9CYAN</name>
<dbReference type="RefSeq" id="WP_354635568.1">
    <property type="nucleotide sequence ID" value="NZ_CP159837.1"/>
</dbReference>